<dbReference type="AlphaFoldDB" id="A0A6N2UXR8"/>
<organism evidence="2">
    <name type="scientific">[Clostridium] nexile</name>
    <dbReference type="NCBI Taxonomy" id="29361"/>
    <lineage>
        <taxon>Bacteria</taxon>
        <taxon>Bacillati</taxon>
        <taxon>Bacillota</taxon>
        <taxon>Clostridia</taxon>
        <taxon>Lachnospirales</taxon>
        <taxon>Lachnospiraceae</taxon>
        <taxon>Tyzzerella</taxon>
    </lineage>
</organism>
<protein>
    <submittedName>
        <fullName evidence="2">Uncharacterized protein</fullName>
    </submittedName>
</protein>
<dbReference type="EMBL" id="CACRTG010000021">
    <property type="protein sequence ID" value="VYT22510.1"/>
    <property type="molecule type" value="Genomic_DNA"/>
</dbReference>
<feature type="region of interest" description="Disordered" evidence="1">
    <location>
        <begin position="147"/>
        <end position="166"/>
    </location>
</feature>
<sequence>MVSPSTVKVALPSLTSTAVPSSSPLNTVMPSEKYPSSGVTFTVTSVPTSTARVMSSMPSKESLPCWVSESETVASSGSAAYAATGANALSMELAMSTADMTLAVMRLPSSLRFTRLILQKIRSMKDSFLDCLVVCLIAISNRSCSRRYRPRHPRRPPRCHLRPRPR</sequence>
<name>A0A6N2UXR8_9FIRM</name>
<gene>
    <name evidence="2" type="ORF">CNLFYP112_02350</name>
</gene>
<evidence type="ECO:0000256" key="1">
    <source>
        <dbReference type="SAM" id="MobiDB-lite"/>
    </source>
</evidence>
<reference evidence="2" key="1">
    <citation type="submission" date="2019-11" db="EMBL/GenBank/DDBJ databases">
        <authorList>
            <person name="Feng L."/>
        </authorList>
    </citation>
    <scope>NUCLEOTIDE SEQUENCE</scope>
    <source>
        <strain evidence="2">CnexileLFYP112</strain>
    </source>
</reference>
<proteinExistence type="predicted"/>
<accession>A0A6N2UXR8</accession>
<evidence type="ECO:0000313" key="2">
    <source>
        <dbReference type="EMBL" id="VYT22510.1"/>
    </source>
</evidence>